<organism evidence="3 4">
    <name type="scientific">Microctonus aethiopoides</name>
    <dbReference type="NCBI Taxonomy" id="144406"/>
    <lineage>
        <taxon>Eukaryota</taxon>
        <taxon>Metazoa</taxon>
        <taxon>Ecdysozoa</taxon>
        <taxon>Arthropoda</taxon>
        <taxon>Hexapoda</taxon>
        <taxon>Insecta</taxon>
        <taxon>Pterygota</taxon>
        <taxon>Neoptera</taxon>
        <taxon>Endopterygota</taxon>
        <taxon>Hymenoptera</taxon>
        <taxon>Apocrita</taxon>
        <taxon>Ichneumonoidea</taxon>
        <taxon>Braconidae</taxon>
        <taxon>Euphorinae</taxon>
        <taxon>Microctonus</taxon>
    </lineage>
</organism>
<sequence length="650" mass="72011">MESNGNSNRAESSNPPISRAHRRKKRFNNSAEQNNADTSMDKNPFLQSTFVKWEKILGKIPHRNSYSFAEHRRRLAGGADKETNGTNKNVPQVETEKLTANGGSVMSVTSQRNEVQASSPRNSRSISERKVDEIIDCAIQNLQEAGKALMMVMDVLTKFQKWIDVVQKKMDAAKNDMNSIRKLYAAQTLVLAAKDLELEDLRKKLTEYETSKTTDERKISENQPSAVEHNLSNPTAAPDMPALISPVRSIIPDETSQNLPSVIIADHASHLSQPSLSNSRRTSSRPTIISSEILVEPIVLQNIPNTVANNVTSKNNSLLTITGFTESNRNSIKLSGGGSNTIVAPAPSPIEILDNQLTNSVSAPQQTGVPEVASVQSRNSDIPLQPNSSPPSSPPVISSGTMGSEVTSPIVTTPEPIVTAPESQSQENTNHDRDQYNRVTELEAELMRLRNENERIKRDHTEYENEIQRALLEGVSSLNAEALKVLRNSPFNYYKPCQPCNNPLQSSSDTISNDPNVAQVPKDHGSQRNVKNSSKVGVLYKRHENIAHSSSRRQATSVCYAPVKKSSQNNMLLLLPQQHIDCACTSTVQEYYVAANQGRAAKTFPRERVYCTSHVTTGRDGFRGGHIRAYPRVFERCEPPCNRNRRFTIN</sequence>
<feature type="compositionally biased region" description="Polar residues" evidence="2">
    <location>
        <begin position="400"/>
        <end position="409"/>
    </location>
</feature>
<keyword evidence="1" id="KW-0175">Coiled coil</keyword>
<reference evidence="3" key="1">
    <citation type="journal article" date="2023" name="bioRxiv">
        <title>Scaffold-level genome assemblies of two parasitoid biocontrol wasps reveal the parthenogenesis mechanism and an associated novel virus.</title>
        <authorList>
            <person name="Inwood S."/>
            <person name="Skelly J."/>
            <person name="Guhlin J."/>
            <person name="Harrop T."/>
            <person name="Goldson S."/>
            <person name="Dearden P."/>
        </authorList>
    </citation>
    <scope>NUCLEOTIDE SEQUENCE</scope>
    <source>
        <strain evidence="3">Irish</strain>
        <tissue evidence="3">Whole body</tissue>
    </source>
</reference>
<feature type="coiled-coil region" evidence="1">
    <location>
        <begin position="432"/>
        <end position="473"/>
    </location>
</feature>
<feature type="region of interest" description="Disordered" evidence="2">
    <location>
        <begin position="209"/>
        <end position="238"/>
    </location>
</feature>
<feature type="region of interest" description="Disordered" evidence="2">
    <location>
        <begin position="504"/>
        <end position="532"/>
    </location>
</feature>
<feature type="compositionally biased region" description="Basic and acidic residues" evidence="2">
    <location>
        <begin position="209"/>
        <end position="220"/>
    </location>
</feature>
<proteinExistence type="predicted"/>
<dbReference type="AlphaFoldDB" id="A0AA39FPZ2"/>
<evidence type="ECO:0000313" key="3">
    <source>
        <dbReference type="EMBL" id="KAK0173451.1"/>
    </source>
</evidence>
<feature type="compositionally biased region" description="Polar residues" evidence="2">
    <location>
        <begin position="504"/>
        <end position="516"/>
    </location>
</feature>
<feature type="region of interest" description="Disordered" evidence="2">
    <location>
        <begin position="1"/>
        <end position="43"/>
    </location>
</feature>
<evidence type="ECO:0000313" key="4">
    <source>
        <dbReference type="Proteomes" id="UP001168990"/>
    </source>
</evidence>
<gene>
    <name evidence="3" type="ORF">PV328_006645</name>
</gene>
<dbReference type="Proteomes" id="UP001168990">
    <property type="component" value="Unassembled WGS sequence"/>
</dbReference>
<feature type="region of interest" description="Disordered" evidence="2">
    <location>
        <begin position="362"/>
        <end position="409"/>
    </location>
</feature>
<feature type="compositionally biased region" description="Polar residues" evidence="2">
    <location>
        <begin position="28"/>
        <end position="38"/>
    </location>
</feature>
<evidence type="ECO:0000256" key="1">
    <source>
        <dbReference type="SAM" id="Coils"/>
    </source>
</evidence>
<reference evidence="3" key="2">
    <citation type="submission" date="2023-03" db="EMBL/GenBank/DDBJ databases">
        <authorList>
            <person name="Inwood S.N."/>
            <person name="Skelly J.G."/>
            <person name="Guhlin J."/>
            <person name="Harrop T.W.R."/>
            <person name="Goldson S.G."/>
            <person name="Dearden P.K."/>
        </authorList>
    </citation>
    <scope>NUCLEOTIDE SEQUENCE</scope>
    <source>
        <strain evidence="3">Irish</strain>
        <tissue evidence="3">Whole body</tissue>
    </source>
</reference>
<feature type="region of interest" description="Disordered" evidence="2">
    <location>
        <begin position="77"/>
        <end position="127"/>
    </location>
</feature>
<feature type="compositionally biased region" description="Polar residues" evidence="2">
    <location>
        <begin position="1"/>
        <end position="16"/>
    </location>
</feature>
<dbReference type="EMBL" id="JAQQBS010000002">
    <property type="protein sequence ID" value="KAK0173451.1"/>
    <property type="molecule type" value="Genomic_DNA"/>
</dbReference>
<feature type="compositionally biased region" description="Polar residues" evidence="2">
    <location>
        <begin position="221"/>
        <end position="235"/>
    </location>
</feature>
<accession>A0AA39FPZ2</accession>
<name>A0AA39FPZ2_9HYME</name>
<feature type="compositionally biased region" description="Polar residues" evidence="2">
    <location>
        <begin position="362"/>
        <end position="382"/>
    </location>
</feature>
<comment type="caution">
    <text evidence="3">The sequence shown here is derived from an EMBL/GenBank/DDBJ whole genome shotgun (WGS) entry which is preliminary data.</text>
</comment>
<feature type="compositionally biased region" description="Polar residues" evidence="2">
    <location>
        <begin position="101"/>
        <end position="125"/>
    </location>
</feature>
<protein>
    <submittedName>
        <fullName evidence="3">Uncharacterized protein</fullName>
    </submittedName>
</protein>
<evidence type="ECO:0000256" key="2">
    <source>
        <dbReference type="SAM" id="MobiDB-lite"/>
    </source>
</evidence>
<keyword evidence="4" id="KW-1185">Reference proteome</keyword>